<sequence>MEGWWRGANCCTQRRIEMERGRPGCREKPRNRSRHPPERRTDKRMLRQRGRNELAHRFHLFFLRRAGERAACGKTSLGPPPPRSELQHAALENGARGLAARSPLTRAPHTPPFSSDAAAITWRMDADKSKNPSALSATPSSSPCPKNTSRRPRQASHAGPPSDPFAGPRRRCKNDDQGRKKAIRFMRYKFDAMLHMEATRTIKPRCEER</sequence>
<evidence type="ECO:0000256" key="1">
    <source>
        <dbReference type="SAM" id="MobiDB-lite"/>
    </source>
</evidence>
<dbReference type="Proteomes" id="UP000821866">
    <property type="component" value="Chromosome 1"/>
</dbReference>
<comment type="caution">
    <text evidence="2">The sequence shown here is derived from an EMBL/GenBank/DDBJ whole genome shotgun (WGS) entry which is preliminary data.</text>
</comment>
<reference evidence="2" key="2">
    <citation type="submission" date="2021-09" db="EMBL/GenBank/DDBJ databases">
        <authorList>
            <person name="Jia N."/>
            <person name="Wang J."/>
            <person name="Shi W."/>
            <person name="Du L."/>
            <person name="Sun Y."/>
            <person name="Zhan W."/>
            <person name="Jiang J."/>
            <person name="Wang Q."/>
            <person name="Zhang B."/>
            <person name="Ji P."/>
            <person name="Sakyi L.B."/>
            <person name="Cui X."/>
            <person name="Yuan T."/>
            <person name="Jiang B."/>
            <person name="Yang W."/>
            <person name="Lam T.T.-Y."/>
            <person name="Chang Q."/>
            <person name="Ding S."/>
            <person name="Wang X."/>
            <person name="Zhu J."/>
            <person name="Ruan X."/>
            <person name="Zhao L."/>
            <person name="Wei J."/>
            <person name="Que T."/>
            <person name="Du C."/>
            <person name="Cheng J."/>
            <person name="Dai P."/>
            <person name="Han X."/>
            <person name="Huang E."/>
            <person name="Gao Y."/>
            <person name="Liu J."/>
            <person name="Shao H."/>
            <person name="Ye R."/>
            <person name="Li L."/>
            <person name="Wei W."/>
            <person name="Wang X."/>
            <person name="Wang C."/>
            <person name="Huo Q."/>
            <person name="Li W."/>
            <person name="Guo W."/>
            <person name="Chen H."/>
            <person name="Chen S."/>
            <person name="Zhou L."/>
            <person name="Zhou L."/>
            <person name="Ni X."/>
            <person name="Tian J."/>
            <person name="Zhou Y."/>
            <person name="Sheng Y."/>
            <person name="Liu T."/>
            <person name="Pan Y."/>
            <person name="Xia L."/>
            <person name="Li J."/>
            <person name="Zhao F."/>
            <person name="Cao W."/>
        </authorList>
    </citation>
    <scope>NUCLEOTIDE SEQUENCE</scope>
    <source>
        <strain evidence="2">Rmic-2018</strain>
        <tissue evidence="2">Larvae</tissue>
    </source>
</reference>
<proteinExistence type="predicted"/>
<gene>
    <name evidence="2" type="ORF">HPB51_013716</name>
</gene>
<reference evidence="2" key="1">
    <citation type="journal article" date="2020" name="Cell">
        <title>Large-Scale Comparative Analyses of Tick Genomes Elucidate Their Genetic Diversity and Vector Capacities.</title>
        <authorList>
            <consortium name="Tick Genome and Microbiome Consortium (TIGMIC)"/>
            <person name="Jia N."/>
            <person name="Wang J."/>
            <person name="Shi W."/>
            <person name="Du L."/>
            <person name="Sun Y."/>
            <person name="Zhan W."/>
            <person name="Jiang J.F."/>
            <person name="Wang Q."/>
            <person name="Zhang B."/>
            <person name="Ji P."/>
            <person name="Bell-Sakyi L."/>
            <person name="Cui X.M."/>
            <person name="Yuan T.T."/>
            <person name="Jiang B.G."/>
            <person name="Yang W.F."/>
            <person name="Lam T.T."/>
            <person name="Chang Q.C."/>
            <person name="Ding S.J."/>
            <person name="Wang X.J."/>
            <person name="Zhu J.G."/>
            <person name="Ruan X.D."/>
            <person name="Zhao L."/>
            <person name="Wei J.T."/>
            <person name="Ye R.Z."/>
            <person name="Que T.C."/>
            <person name="Du C.H."/>
            <person name="Zhou Y.H."/>
            <person name="Cheng J.X."/>
            <person name="Dai P.F."/>
            <person name="Guo W.B."/>
            <person name="Han X.H."/>
            <person name="Huang E.J."/>
            <person name="Li L.F."/>
            <person name="Wei W."/>
            <person name="Gao Y.C."/>
            <person name="Liu J.Z."/>
            <person name="Shao H.Z."/>
            <person name="Wang X."/>
            <person name="Wang C.C."/>
            <person name="Yang T.C."/>
            <person name="Huo Q.B."/>
            <person name="Li W."/>
            <person name="Chen H.Y."/>
            <person name="Chen S.E."/>
            <person name="Zhou L.G."/>
            <person name="Ni X.B."/>
            <person name="Tian J.H."/>
            <person name="Sheng Y."/>
            <person name="Liu T."/>
            <person name="Pan Y.S."/>
            <person name="Xia L.Y."/>
            <person name="Li J."/>
            <person name="Zhao F."/>
            <person name="Cao W.C."/>
        </authorList>
    </citation>
    <scope>NUCLEOTIDE SEQUENCE</scope>
    <source>
        <strain evidence="2">Rmic-2018</strain>
    </source>
</reference>
<evidence type="ECO:0000313" key="3">
    <source>
        <dbReference type="Proteomes" id="UP000821866"/>
    </source>
</evidence>
<evidence type="ECO:0000313" key="2">
    <source>
        <dbReference type="EMBL" id="KAH8041056.1"/>
    </source>
</evidence>
<organism evidence="2 3">
    <name type="scientific">Rhipicephalus microplus</name>
    <name type="common">Cattle tick</name>
    <name type="synonym">Boophilus microplus</name>
    <dbReference type="NCBI Taxonomy" id="6941"/>
    <lineage>
        <taxon>Eukaryota</taxon>
        <taxon>Metazoa</taxon>
        <taxon>Ecdysozoa</taxon>
        <taxon>Arthropoda</taxon>
        <taxon>Chelicerata</taxon>
        <taxon>Arachnida</taxon>
        <taxon>Acari</taxon>
        <taxon>Parasitiformes</taxon>
        <taxon>Ixodida</taxon>
        <taxon>Ixodoidea</taxon>
        <taxon>Ixodidae</taxon>
        <taxon>Rhipicephalinae</taxon>
        <taxon>Rhipicephalus</taxon>
        <taxon>Boophilus</taxon>
    </lineage>
</organism>
<keyword evidence="3" id="KW-1185">Reference proteome</keyword>
<name>A0A9J6F4Q1_RHIMP</name>
<feature type="compositionally biased region" description="Low complexity" evidence="1">
    <location>
        <begin position="132"/>
        <end position="145"/>
    </location>
</feature>
<dbReference type="EMBL" id="JABSTU010000001">
    <property type="protein sequence ID" value="KAH8041056.1"/>
    <property type="molecule type" value="Genomic_DNA"/>
</dbReference>
<accession>A0A9J6F4Q1</accession>
<feature type="region of interest" description="Disordered" evidence="1">
    <location>
        <begin position="125"/>
        <end position="180"/>
    </location>
</feature>
<protein>
    <submittedName>
        <fullName evidence="2">Uncharacterized protein</fullName>
    </submittedName>
</protein>
<dbReference type="AlphaFoldDB" id="A0A9J6F4Q1"/>
<feature type="region of interest" description="Disordered" evidence="1">
    <location>
        <begin position="21"/>
        <end position="51"/>
    </location>
</feature>